<keyword evidence="9 11" id="KW-0472">Membrane</keyword>
<proteinExistence type="predicted"/>
<gene>
    <name evidence="13" type="ORF">CTAYLR_003247</name>
</gene>
<evidence type="ECO:0000313" key="13">
    <source>
        <dbReference type="EMBL" id="KAJ8601240.1"/>
    </source>
</evidence>
<dbReference type="PANTHER" id="PTHR11537">
    <property type="entry name" value="VOLTAGE-GATED POTASSIUM CHANNEL"/>
    <property type="match status" value="1"/>
</dbReference>
<dbReference type="PANTHER" id="PTHR11537:SF254">
    <property type="entry name" value="POTASSIUM VOLTAGE-GATED CHANNEL PROTEIN SHAB"/>
    <property type="match status" value="1"/>
</dbReference>
<comment type="subcellular location">
    <subcellularLocation>
        <location evidence="1">Membrane</location>
        <topology evidence="1">Multi-pass membrane protein</topology>
    </subcellularLocation>
</comment>
<dbReference type="GO" id="GO:0001508">
    <property type="term" value="P:action potential"/>
    <property type="evidence" value="ECO:0007669"/>
    <property type="project" value="TreeGrafter"/>
</dbReference>
<sequence>MASSGAYLCESMPSLMRYGENSEHCREVVRDYCSIRASRRDPVRDPGCFTVLNVSDAGVYTIDPSKRIKFNLRGPDCDNRDDCFRSGYNFGNIGRNPRALTCKRPLSNDDFRRKPTATALPFVESSSSRSAAATRRGLVQFRGDDRRPFRVQSELPSLRWFTGVRYMLNPNAIYDICWRPECNSGHEMDYDFEDDWLYMETGIAVLSASEIVMRLIAIHPDPHYKATADAYFWTDVASLVPYFAEIGVPLFDRGAKIDFTLGPKERWWMFLFKSLKLFRFFKIARHMDGWSVVVETILKIRQKLLIPLFFLFLINLIAAMLVYNFEFEKVCRYGVDCGTLADGVPSYPNGTRIATNIYDQVASLSSALDGFWLSLVTMTSVGFGRITPTTAAGRCVMVFAMIFGQFYLAMPLTIVGSQFYKLWLKRHTTLTEAIRIAGSQDRSQTLRKPIVLSKGLRDDVAALKGLTLAFSKSLDNLESVAFSRSRSDVSVLQLPSGGEPVPTVEEQDLAQVAANLATLLLFHPRLSRLVRNVVNQLRKVEHMKRRTAHSFEVPEVVGDGASALRDSFCSTVPEY</sequence>
<keyword evidence="6" id="KW-0630">Potassium</keyword>
<keyword evidence="8" id="KW-0406">Ion transport</keyword>
<dbReference type="EMBL" id="JAQMWT010000443">
    <property type="protein sequence ID" value="KAJ8601240.1"/>
    <property type="molecule type" value="Genomic_DNA"/>
</dbReference>
<dbReference type="Proteomes" id="UP001230188">
    <property type="component" value="Unassembled WGS sequence"/>
</dbReference>
<keyword evidence="5" id="KW-0631">Potassium channel</keyword>
<keyword evidence="4 11" id="KW-0812">Transmembrane</keyword>
<comment type="caution">
    <text evidence="13">The sequence shown here is derived from an EMBL/GenBank/DDBJ whole genome shotgun (WGS) entry which is preliminary data.</text>
</comment>
<dbReference type="PRINTS" id="PR00169">
    <property type="entry name" value="KCHANNEL"/>
</dbReference>
<evidence type="ECO:0000256" key="6">
    <source>
        <dbReference type="ARBA" id="ARBA00022958"/>
    </source>
</evidence>
<reference evidence="13" key="1">
    <citation type="submission" date="2023-01" db="EMBL/GenBank/DDBJ databases">
        <title>Metagenome sequencing of chrysophaentin producing Chrysophaeum taylorii.</title>
        <authorList>
            <person name="Davison J."/>
            <person name="Bewley C."/>
        </authorList>
    </citation>
    <scope>NUCLEOTIDE SEQUENCE</scope>
    <source>
        <strain evidence="13">NIES-1699</strain>
    </source>
</reference>
<keyword evidence="2" id="KW-0813">Transport</keyword>
<dbReference type="Pfam" id="PF00520">
    <property type="entry name" value="Ion_trans"/>
    <property type="match status" value="1"/>
</dbReference>
<dbReference type="SUPFAM" id="SSF81324">
    <property type="entry name" value="Voltage-gated potassium channels"/>
    <property type="match status" value="1"/>
</dbReference>
<feature type="transmembrane region" description="Helical" evidence="11">
    <location>
        <begin position="396"/>
        <end position="416"/>
    </location>
</feature>
<evidence type="ECO:0000256" key="10">
    <source>
        <dbReference type="ARBA" id="ARBA00023303"/>
    </source>
</evidence>
<dbReference type="AlphaFoldDB" id="A0AAD7UBD2"/>
<evidence type="ECO:0000259" key="12">
    <source>
        <dbReference type="Pfam" id="PF00520"/>
    </source>
</evidence>
<keyword evidence="10" id="KW-0407">Ion channel</keyword>
<evidence type="ECO:0000256" key="4">
    <source>
        <dbReference type="ARBA" id="ARBA00022692"/>
    </source>
</evidence>
<dbReference type="GO" id="GO:0005249">
    <property type="term" value="F:voltage-gated potassium channel activity"/>
    <property type="evidence" value="ECO:0007669"/>
    <property type="project" value="InterPro"/>
</dbReference>
<keyword evidence="14" id="KW-1185">Reference proteome</keyword>
<name>A0AAD7UBD2_9STRA</name>
<evidence type="ECO:0000256" key="9">
    <source>
        <dbReference type="ARBA" id="ARBA00023136"/>
    </source>
</evidence>
<evidence type="ECO:0000256" key="7">
    <source>
        <dbReference type="ARBA" id="ARBA00022989"/>
    </source>
</evidence>
<feature type="transmembrane region" description="Helical" evidence="11">
    <location>
        <begin position="304"/>
        <end position="323"/>
    </location>
</feature>
<organism evidence="13 14">
    <name type="scientific">Chrysophaeum taylorii</name>
    <dbReference type="NCBI Taxonomy" id="2483200"/>
    <lineage>
        <taxon>Eukaryota</taxon>
        <taxon>Sar</taxon>
        <taxon>Stramenopiles</taxon>
        <taxon>Ochrophyta</taxon>
        <taxon>Pelagophyceae</taxon>
        <taxon>Pelagomonadales</taxon>
        <taxon>Pelagomonadaceae</taxon>
        <taxon>Chrysophaeum</taxon>
    </lineage>
</organism>
<protein>
    <recommendedName>
        <fullName evidence="12">Ion transport domain-containing protein</fullName>
    </recommendedName>
</protein>
<dbReference type="Gene3D" id="1.10.287.70">
    <property type="match status" value="1"/>
</dbReference>
<dbReference type="InterPro" id="IPR028325">
    <property type="entry name" value="VG_K_chnl"/>
</dbReference>
<evidence type="ECO:0000256" key="2">
    <source>
        <dbReference type="ARBA" id="ARBA00022448"/>
    </source>
</evidence>
<keyword evidence="3" id="KW-0633">Potassium transport</keyword>
<evidence type="ECO:0000256" key="5">
    <source>
        <dbReference type="ARBA" id="ARBA00022826"/>
    </source>
</evidence>
<evidence type="ECO:0000256" key="8">
    <source>
        <dbReference type="ARBA" id="ARBA00023065"/>
    </source>
</evidence>
<evidence type="ECO:0000256" key="1">
    <source>
        <dbReference type="ARBA" id="ARBA00004141"/>
    </source>
</evidence>
<feature type="domain" description="Ion transport" evidence="12">
    <location>
        <begin position="193"/>
        <end position="421"/>
    </location>
</feature>
<keyword evidence="7 11" id="KW-1133">Transmembrane helix</keyword>
<dbReference type="InterPro" id="IPR005821">
    <property type="entry name" value="Ion_trans_dom"/>
</dbReference>
<evidence type="ECO:0000313" key="14">
    <source>
        <dbReference type="Proteomes" id="UP001230188"/>
    </source>
</evidence>
<accession>A0AAD7UBD2</accession>
<evidence type="ECO:0000256" key="3">
    <source>
        <dbReference type="ARBA" id="ARBA00022538"/>
    </source>
</evidence>
<evidence type="ECO:0000256" key="11">
    <source>
        <dbReference type="SAM" id="Phobius"/>
    </source>
</evidence>
<dbReference type="GO" id="GO:0008076">
    <property type="term" value="C:voltage-gated potassium channel complex"/>
    <property type="evidence" value="ECO:0007669"/>
    <property type="project" value="InterPro"/>
</dbReference>